<evidence type="ECO:0000313" key="1">
    <source>
        <dbReference type="EMBL" id="KAF2467845.1"/>
    </source>
</evidence>
<organism evidence="1 2">
    <name type="scientific">Lindgomyces ingoldianus</name>
    <dbReference type="NCBI Taxonomy" id="673940"/>
    <lineage>
        <taxon>Eukaryota</taxon>
        <taxon>Fungi</taxon>
        <taxon>Dikarya</taxon>
        <taxon>Ascomycota</taxon>
        <taxon>Pezizomycotina</taxon>
        <taxon>Dothideomycetes</taxon>
        <taxon>Pleosporomycetidae</taxon>
        <taxon>Pleosporales</taxon>
        <taxon>Lindgomycetaceae</taxon>
        <taxon>Lindgomyces</taxon>
    </lineage>
</organism>
<protein>
    <submittedName>
        <fullName evidence="1">Uncharacterized protein</fullName>
    </submittedName>
</protein>
<comment type="caution">
    <text evidence="1">The sequence shown here is derived from an EMBL/GenBank/DDBJ whole genome shotgun (WGS) entry which is preliminary data.</text>
</comment>
<sequence>MLSSRGRLQCMVIKLKRGFSARKLPGICFLSHEKTTSHGPNMAGTRRALLGHLVSTDKWSDGARRGELRKDSGAKVSAWPDPFLADRAGRTDEDGASMGVHAGFGENLVMGGCAKGNTGNHFIASNLADENPIPVHGPSSPSLRHATDMSHQPRTVRIFLTHRVRSYATSHAFIQKYQRTRRHSDWLFPSPSDSFVSLTGNAIVHTQTQNQNKQSKREYARLGRLLKYSQLKKVYVDAMQGMPYAIPREREKQHQKRNQR</sequence>
<proteinExistence type="predicted"/>
<dbReference type="Proteomes" id="UP000799755">
    <property type="component" value="Unassembled WGS sequence"/>
</dbReference>
<name>A0ACB6QMU9_9PLEO</name>
<evidence type="ECO:0000313" key="2">
    <source>
        <dbReference type="Proteomes" id="UP000799755"/>
    </source>
</evidence>
<keyword evidence="2" id="KW-1185">Reference proteome</keyword>
<gene>
    <name evidence="1" type="ORF">BDR25DRAFT_395051</name>
</gene>
<reference evidence="1" key="1">
    <citation type="journal article" date="2020" name="Stud. Mycol.">
        <title>101 Dothideomycetes genomes: a test case for predicting lifestyles and emergence of pathogens.</title>
        <authorList>
            <person name="Haridas S."/>
            <person name="Albert R."/>
            <person name="Binder M."/>
            <person name="Bloem J."/>
            <person name="Labutti K."/>
            <person name="Salamov A."/>
            <person name="Andreopoulos B."/>
            <person name="Baker S."/>
            <person name="Barry K."/>
            <person name="Bills G."/>
            <person name="Bluhm B."/>
            <person name="Cannon C."/>
            <person name="Castanera R."/>
            <person name="Culley D."/>
            <person name="Daum C."/>
            <person name="Ezra D."/>
            <person name="Gonzalez J."/>
            <person name="Henrissat B."/>
            <person name="Kuo A."/>
            <person name="Liang C."/>
            <person name="Lipzen A."/>
            <person name="Lutzoni F."/>
            <person name="Magnuson J."/>
            <person name="Mondo S."/>
            <person name="Nolan M."/>
            <person name="Ohm R."/>
            <person name="Pangilinan J."/>
            <person name="Park H.-J."/>
            <person name="Ramirez L."/>
            <person name="Alfaro M."/>
            <person name="Sun H."/>
            <person name="Tritt A."/>
            <person name="Yoshinaga Y."/>
            <person name="Zwiers L.-H."/>
            <person name="Turgeon B."/>
            <person name="Goodwin S."/>
            <person name="Spatafora J."/>
            <person name="Crous P."/>
            <person name="Grigoriev I."/>
        </authorList>
    </citation>
    <scope>NUCLEOTIDE SEQUENCE</scope>
    <source>
        <strain evidence="1">ATCC 200398</strain>
    </source>
</reference>
<accession>A0ACB6QMU9</accession>
<dbReference type="EMBL" id="MU003518">
    <property type="protein sequence ID" value="KAF2467845.1"/>
    <property type="molecule type" value="Genomic_DNA"/>
</dbReference>